<keyword evidence="1" id="KW-0472">Membrane</keyword>
<organism evidence="2">
    <name type="scientific">Caridina sp. WA4</name>
    <dbReference type="NCBI Taxonomy" id="382100"/>
    <lineage>
        <taxon>Eukaryota</taxon>
        <taxon>Metazoa</taxon>
        <taxon>Ecdysozoa</taxon>
        <taxon>Arthropoda</taxon>
        <taxon>Crustacea</taxon>
        <taxon>Multicrustacea</taxon>
        <taxon>Malacostraca</taxon>
        <taxon>Eumalacostraca</taxon>
        <taxon>Eucarida</taxon>
        <taxon>Decapoda</taxon>
        <taxon>Pleocyemata</taxon>
        <taxon>Caridea</taxon>
        <taxon>Atyoidea</taxon>
        <taxon>Atyidae</taxon>
        <taxon>Caridina</taxon>
    </lineage>
</organism>
<evidence type="ECO:0000313" key="2">
    <source>
        <dbReference type="EMBL" id="AZH80608.1"/>
    </source>
</evidence>
<keyword evidence="1" id="KW-0812">Transmembrane</keyword>
<reference evidence="2" key="2">
    <citation type="submission" date="2018-11" db="EMBL/GenBank/DDBJ databases">
        <authorList>
            <person name="de Mazancourt V."/>
            <person name="Klotz W."/>
            <person name="Marquet G."/>
            <person name="Mos B."/>
            <person name="Rogers D.C."/>
            <person name="Keith P."/>
        </authorList>
    </citation>
    <scope>NUCLEOTIDE SEQUENCE</scope>
    <source>
        <strain evidence="2">CA1743</strain>
        <strain evidence="3">CA1744</strain>
    </source>
</reference>
<feature type="transmembrane region" description="Helical" evidence="1">
    <location>
        <begin position="6"/>
        <end position="27"/>
    </location>
</feature>
<gene>
    <name evidence="2" type="primary">ATP8</name>
</gene>
<dbReference type="AlphaFoldDB" id="A0A3S8ILK4"/>
<accession>A0A3S8ILK4</accession>
<geneLocation type="mitochondrion" evidence="2"/>
<evidence type="ECO:0000256" key="1">
    <source>
        <dbReference type="SAM" id="Phobius"/>
    </source>
</evidence>
<evidence type="ECO:0000313" key="3">
    <source>
        <dbReference type="EMBL" id="AZH80609.1"/>
    </source>
</evidence>
<proteinExistence type="predicted"/>
<sequence length="49" mass="6029">MAPLFWLSLFIFFSVTYIMFLISNYFLHHPESLKLTTTKQLPSKLYWKW</sequence>
<protein>
    <submittedName>
        <fullName evidence="2">ATP synthase Fo subunit 8</fullName>
    </submittedName>
</protein>
<keyword evidence="1" id="KW-1133">Transmembrane helix</keyword>
<dbReference type="EMBL" id="MK189573">
    <property type="protein sequence ID" value="AZH80609.1"/>
    <property type="molecule type" value="Genomic_DNA"/>
</dbReference>
<reference evidence="2" key="1">
    <citation type="journal article" date="2018" name="Mol. Phylogenet. Evol.">
        <title>The complex study of complexes: The first well-supported phylogeny of two species complexes within genus Caridina (Decapoda: Caridea: Atyidae) sheds light on evolution, biogeography, and habitat.</title>
        <authorList>
            <person name="De Mazancourt V."/>
            <person name="Klotz W."/>
            <person name="Marquet G."/>
            <person name="Mos B."/>
            <person name="Rogers D.C."/>
            <person name="Keith P."/>
        </authorList>
    </citation>
    <scope>NUCLEOTIDE SEQUENCE</scope>
    <source>
        <strain evidence="2">CA1743</strain>
        <strain evidence="3">CA1744</strain>
    </source>
</reference>
<name>A0A3S8ILK4_9EUCA</name>
<dbReference type="EMBL" id="MK189572">
    <property type="protein sequence ID" value="AZH80608.1"/>
    <property type="molecule type" value="Genomic_DNA"/>
</dbReference>
<keyword evidence="2" id="KW-0496">Mitochondrion</keyword>